<feature type="compositionally biased region" description="Polar residues" evidence="7">
    <location>
        <begin position="928"/>
        <end position="937"/>
    </location>
</feature>
<dbReference type="Gene3D" id="1.20.1560.10">
    <property type="entry name" value="ABC transporter type 1, transmembrane domain"/>
    <property type="match status" value="2"/>
</dbReference>
<feature type="domain" description="ABC transporter" evidence="9">
    <location>
        <begin position="585"/>
        <end position="813"/>
    </location>
</feature>
<evidence type="ECO:0000256" key="1">
    <source>
        <dbReference type="ARBA" id="ARBA00004141"/>
    </source>
</evidence>
<dbReference type="EMBL" id="CABFOC020000048">
    <property type="protein sequence ID" value="CAH0054308.1"/>
    <property type="molecule type" value="Genomic_DNA"/>
</dbReference>
<feature type="transmembrane region" description="Helical" evidence="8">
    <location>
        <begin position="12"/>
        <end position="31"/>
    </location>
</feature>
<evidence type="ECO:0000256" key="6">
    <source>
        <dbReference type="ARBA" id="ARBA00023136"/>
    </source>
</evidence>
<dbReference type="PROSITE" id="PS50929">
    <property type="entry name" value="ABC_TM1F"/>
    <property type="match status" value="1"/>
</dbReference>
<keyword evidence="12" id="KW-1185">Reference proteome</keyword>
<feature type="transmembrane region" description="Helical" evidence="8">
    <location>
        <begin position="265"/>
        <end position="286"/>
    </location>
</feature>
<evidence type="ECO:0000313" key="11">
    <source>
        <dbReference type="EMBL" id="CAH0054308.1"/>
    </source>
</evidence>
<evidence type="ECO:0000259" key="9">
    <source>
        <dbReference type="PROSITE" id="PS50893"/>
    </source>
</evidence>
<feature type="region of interest" description="Disordered" evidence="7">
    <location>
        <begin position="883"/>
        <end position="981"/>
    </location>
</feature>
<feature type="domain" description="ABC transmembrane type-1" evidence="10">
    <location>
        <begin position="270"/>
        <end position="551"/>
    </location>
</feature>
<keyword evidence="2 8" id="KW-0812">Transmembrane</keyword>
<feature type="transmembrane region" description="Helical" evidence="8">
    <location>
        <begin position="109"/>
        <end position="130"/>
    </location>
</feature>
<comment type="caution">
    <text evidence="11">The sequence shown here is derived from an EMBL/GenBank/DDBJ whole genome shotgun (WGS) entry which is preliminary data.</text>
</comment>
<feature type="transmembrane region" description="Helical" evidence="8">
    <location>
        <begin position="383"/>
        <end position="402"/>
    </location>
</feature>
<keyword evidence="4" id="KW-0067">ATP-binding</keyword>
<dbReference type="OrthoDB" id="6500128at2759"/>
<evidence type="ECO:0000256" key="2">
    <source>
        <dbReference type="ARBA" id="ARBA00022692"/>
    </source>
</evidence>
<proteinExistence type="predicted"/>
<dbReference type="InterPro" id="IPR036640">
    <property type="entry name" value="ABC1_TM_sf"/>
</dbReference>
<evidence type="ECO:0000259" key="10">
    <source>
        <dbReference type="PROSITE" id="PS50929"/>
    </source>
</evidence>
<dbReference type="PANTHER" id="PTHR24221">
    <property type="entry name" value="ATP-BINDING CASSETTE SUB-FAMILY B"/>
    <property type="match status" value="1"/>
</dbReference>
<feature type="transmembrane region" description="Helical" evidence="8">
    <location>
        <begin position="77"/>
        <end position="97"/>
    </location>
</feature>
<evidence type="ECO:0000313" key="12">
    <source>
        <dbReference type="Proteomes" id="UP000775872"/>
    </source>
</evidence>
<evidence type="ECO:0000256" key="8">
    <source>
        <dbReference type="SAM" id="Phobius"/>
    </source>
</evidence>
<dbReference type="GO" id="GO:0016887">
    <property type="term" value="F:ATP hydrolysis activity"/>
    <property type="evidence" value="ECO:0007669"/>
    <property type="project" value="InterPro"/>
</dbReference>
<comment type="subcellular location">
    <subcellularLocation>
        <location evidence="1">Membrane</location>
        <topology evidence="1">Multi-pass membrane protein</topology>
    </subcellularLocation>
</comment>
<gene>
    <name evidence="11" type="ORF">CSOL1703_00015781</name>
</gene>
<evidence type="ECO:0000256" key="3">
    <source>
        <dbReference type="ARBA" id="ARBA00022741"/>
    </source>
</evidence>
<dbReference type="InterPro" id="IPR003439">
    <property type="entry name" value="ABC_transporter-like_ATP-bd"/>
</dbReference>
<dbReference type="InterPro" id="IPR027417">
    <property type="entry name" value="P-loop_NTPase"/>
</dbReference>
<dbReference type="GO" id="GO:0140359">
    <property type="term" value="F:ABC-type transporter activity"/>
    <property type="evidence" value="ECO:0007669"/>
    <property type="project" value="InterPro"/>
</dbReference>
<evidence type="ECO:0000256" key="7">
    <source>
        <dbReference type="SAM" id="MobiDB-lite"/>
    </source>
</evidence>
<dbReference type="PANTHER" id="PTHR24221:SF503">
    <property type="entry name" value="MITOCHONDRIAL POTASSIUM CHANNEL ATP-BINDING SUBUNIT"/>
    <property type="match status" value="1"/>
</dbReference>
<name>A0A9P0ENY7_9HYPO</name>
<dbReference type="Gene3D" id="3.40.50.300">
    <property type="entry name" value="P-loop containing nucleotide triphosphate hydrolases"/>
    <property type="match status" value="2"/>
</dbReference>
<dbReference type="InterPro" id="IPR011527">
    <property type="entry name" value="ABC1_TM_dom"/>
</dbReference>
<dbReference type="SUPFAM" id="SSF52540">
    <property type="entry name" value="P-loop containing nucleoside triphosphate hydrolases"/>
    <property type="match status" value="1"/>
</dbReference>
<organism evidence="11 12">
    <name type="scientific">Clonostachys solani</name>
    <dbReference type="NCBI Taxonomy" id="160281"/>
    <lineage>
        <taxon>Eukaryota</taxon>
        <taxon>Fungi</taxon>
        <taxon>Dikarya</taxon>
        <taxon>Ascomycota</taxon>
        <taxon>Pezizomycotina</taxon>
        <taxon>Sordariomycetes</taxon>
        <taxon>Hypocreomycetidae</taxon>
        <taxon>Hypocreales</taxon>
        <taxon>Bionectriaceae</taxon>
        <taxon>Clonostachys</taxon>
    </lineage>
</organism>
<dbReference type="InterPro" id="IPR039421">
    <property type="entry name" value="Type_1_exporter"/>
</dbReference>
<dbReference type="Pfam" id="PF00005">
    <property type="entry name" value="ABC_tran"/>
    <property type="match status" value="1"/>
</dbReference>
<dbReference type="PROSITE" id="PS50893">
    <property type="entry name" value="ABC_TRANSPORTER_2"/>
    <property type="match status" value="1"/>
</dbReference>
<feature type="compositionally biased region" description="Polar residues" evidence="7">
    <location>
        <begin position="952"/>
        <end position="967"/>
    </location>
</feature>
<dbReference type="GO" id="GO:0016020">
    <property type="term" value="C:membrane"/>
    <property type="evidence" value="ECO:0007669"/>
    <property type="project" value="UniProtKB-SubCell"/>
</dbReference>
<evidence type="ECO:0000256" key="5">
    <source>
        <dbReference type="ARBA" id="ARBA00022989"/>
    </source>
</evidence>
<dbReference type="Proteomes" id="UP000775872">
    <property type="component" value="Unassembled WGS sequence"/>
</dbReference>
<sequence length="1004" mass="110938">MFSILETVTPVLYCLYPVVALLGFLFAFFTSDGISGPAYNKKTIIPLLSVFSCTQFAQLSTVILQSYLFPSFVAPEYFVIGTVSCFSLSILQIDGLLNCSAPDWYSFRFSWIIAIPFEISIALLSISTSTSVWPSLPDSTRVAIICLSTSRSLLLCVLVSPRNTWCGFGSDHTSISDDEERFLLPSGDPTPRDIDNRTSRRLDGPIYGSIREIDNSRGTVSGNNESGDNEDSIFGRDPSSSAWTRNVKDFVKLTRLVKPDGLRRLQIRAIGVIICLLASTCINFLVPILTARVVNELYSNDTDAPWAGVMILSALCFSASAITLICEYLWIPFKCFITETLTRKAYSHFLDLSSDFHNAENIAEKTISIQGANVMSEVLEFSFLRFCPWLVQLCSATIYLSIVMVPYQGFILAGSMFIHLFLTSKLAHEVSRENERLSKLFHIENLIRHNGFRGSKTIQALNQNGYEDNLHSNAVSTRMCQVKTYAQRRGQVAGFQRTLLALGLTVGLCHAISQATVGVATVGHLAMLIVFWSQLHTPVRSLSRAVQNTSQGFSQAAAFFKLLHRTPAVYNRQNARPLKRIAGKVKFDGVSFAYGEQQTVIDNASFEVAGGETAYIVGNKGSGKSTLLSLLNRSFNVTKGTILIDDQDIRDVDLFRRVPMLRVTASDSEVFRACEAAVLHEEILRFPQGYATVVGDNGIRLSVSDVQKIAIAREFLRDPDILVLDNATSALDPSTERRIMAAFTKRKRTTFIVQCVHPRAVNFNTRPNCFSCDLAKTLDAHQILVFEDGRLVEDGAPRKLMLDDGRYSALWLKENNSSRDSVLSGTKFFSRDAPSSLPEQPIQVAGQRASLACDDNPFMTVPSTPRHVKEVHYMNQDWRIDESNGLQGSRLNPIAPTFTPKAPTPSQAAARKRTDTSTEDSVPGTASKPASSQTSRQWSDELEEKADHNDDIVQSQTINDGTSNESSGGALISQCQEKDEAASPAYILSESKAQIPLPLSLVHH</sequence>
<dbReference type="SMART" id="SM00382">
    <property type="entry name" value="AAA"/>
    <property type="match status" value="1"/>
</dbReference>
<reference evidence="11" key="1">
    <citation type="submission" date="2021-10" db="EMBL/GenBank/DDBJ databases">
        <authorList>
            <person name="Piombo E."/>
        </authorList>
    </citation>
    <scope>NUCLEOTIDE SEQUENCE</scope>
</reference>
<keyword evidence="5 8" id="KW-1133">Transmembrane helix</keyword>
<accession>A0A9P0ENY7</accession>
<dbReference type="InterPro" id="IPR003593">
    <property type="entry name" value="AAA+_ATPase"/>
</dbReference>
<feature type="transmembrane region" description="Helical" evidence="8">
    <location>
        <begin position="43"/>
        <end position="65"/>
    </location>
</feature>
<protein>
    <submittedName>
        <fullName evidence="11">Uncharacterized protein</fullName>
    </submittedName>
</protein>
<evidence type="ECO:0000256" key="4">
    <source>
        <dbReference type="ARBA" id="ARBA00022840"/>
    </source>
</evidence>
<dbReference type="Pfam" id="PF00664">
    <property type="entry name" value="ABC_membrane"/>
    <property type="match status" value="1"/>
</dbReference>
<keyword evidence="3" id="KW-0547">Nucleotide-binding</keyword>
<keyword evidence="6 8" id="KW-0472">Membrane</keyword>
<dbReference type="GO" id="GO:0005524">
    <property type="term" value="F:ATP binding"/>
    <property type="evidence" value="ECO:0007669"/>
    <property type="project" value="UniProtKB-KW"/>
</dbReference>
<feature type="transmembrane region" description="Helical" evidence="8">
    <location>
        <begin position="306"/>
        <end position="331"/>
    </location>
</feature>
<dbReference type="SUPFAM" id="SSF90123">
    <property type="entry name" value="ABC transporter transmembrane region"/>
    <property type="match status" value="1"/>
</dbReference>
<dbReference type="AlphaFoldDB" id="A0A9P0ENY7"/>